<dbReference type="AlphaFoldDB" id="A0A8J3XLY3"/>
<sequence>MAADRVSREREANLVLFRAVHDVARRHAGEPFHQVVSALASTLPGTPRLDEAELRRIAEEISVGRDPSGL</sequence>
<evidence type="ECO:0000313" key="1">
    <source>
        <dbReference type="EMBL" id="GII44646.1"/>
    </source>
</evidence>
<protein>
    <submittedName>
        <fullName evidence="1">Uncharacterized protein</fullName>
    </submittedName>
</protein>
<reference evidence="1" key="1">
    <citation type="submission" date="2021-01" db="EMBL/GenBank/DDBJ databases">
        <title>Whole genome shotgun sequence of Planotetraspora silvatica NBRC 100141.</title>
        <authorList>
            <person name="Komaki H."/>
            <person name="Tamura T."/>
        </authorList>
    </citation>
    <scope>NUCLEOTIDE SEQUENCE</scope>
    <source>
        <strain evidence="1">NBRC 100141</strain>
    </source>
</reference>
<comment type="caution">
    <text evidence="1">The sequence shown here is derived from an EMBL/GenBank/DDBJ whole genome shotgun (WGS) entry which is preliminary data.</text>
</comment>
<dbReference type="EMBL" id="BOOQ01000003">
    <property type="protein sequence ID" value="GII44646.1"/>
    <property type="molecule type" value="Genomic_DNA"/>
</dbReference>
<keyword evidence="2" id="KW-1185">Reference proteome</keyword>
<name>A0A8J3XLY3_9ACTN</name>
<dbReference type="Proteomes" id="UP000644610">
    <property type="component" value="Unassembled WGS sequence"/>
</dbReference>
<dbReference type="RefSeq" id="WP_203972275.1">
    <property type="nucleotide sequence ID" value="NZ_BAAAKY010000004.1"/>
</dbReference>
<accession>A0A8J3XLY3</accession>
<proteinExistence type="predicted"/>
<evidence type="ECO:0000313" key="2">
    <source>
        <dbReference type="Proteomes" id="UP000644610"/>
    </source>
</evidence>
<gene>
    <name evidence="1" type="ORF">Psi02_10700</name>
</gene>
<organism evidence="1 2">
    <name type="scientific">Planotetraspora silvatica</name>
    <dbReference type="NCBI Taxonomy" id="234614"/>
    <lineage>
        <taxon>Bacteria</taxon>
        <taxon>Bacillati</taxon>
        <taxon>Actinomycetota</taxon>
        <taxon>Actinomycetes</taxon>
        <taxon>Streptosporangiales</taxon>
        <taxon>Streptosporangiaceae</taxon>
        <taxon>Planotetraspora</taxon>
    </lineage>
</organism>